<sequence length="212" mass="25057">MSESIESKINELKKFTLPYYRLKDLPRTGWLEKLKIKESESVASHTLLMIVILLFWTSKYPFSDNRKLRLINMILVHDLAESIVGDITPEAMNATKKRKIEEEAFSFILSKFPQNNLTKDFLSVWEEYNKHSSIDSKIVHLIDKIEMLLQADFYFESRKNIQVSQIYPFKESVSSFINNNKNYFESYNKPKQQSTEYDELSEIKEILAYLCK</sequence>
<organism evidence="4 5">
    <name type="scientific">Candidatus Nitrosocosmicus franklandianus</name>
    <dbReference type="NCBI Taxonomy" id="1798806"/>
    <lineage>
        <taxon>Archaea</taxon>
        <taxon>Nitrososphaerota</taxon>
        <taxon>Nitrososphaeria</taxon>
        <taxon>Nitrososphaerales</taxon>
        <taxon>Nitrososphaeraceae</taxon>
        <taxon>Candidatus Nitrosocosmicus</taxon>
    </lineage>
</organism>
<dbReference type="PANTHER" id="PTHR11845">
    <property type="entry name" value="5'-DEOXYNUCLEOTIDASE HDDC2"/>
    <property type="match status" value="1"/>
</dbReference>
<dbReference type="Pfam" id="PF13023">
    <property type="entry name" value="HD_3"/>
    <property type="match status" value="1"/>
</dbReference>
<dbReference type="AlphaFoldDB" id="A0A484IC29"/>
<gene>
    <name evidence="4" type="ORF">NFRAN_0250</name>
</gene>
<protein>
    <recommendedName>
        <fullName evidence="3">HD domain-containing protein</fullName>
    </recommendedName>
</protein>
<dbReference type="InterPro" id="IPR039356">
    <property type="entry name" value="YfbR/HDDC2"/>
</dbReference>
<dbReference type="GO" id="GO:0002953">
    <property type="term" value="F:5'-deoxynucleotidase activity"/>
    <property type="evidence" value="ECO:0007669"/>
    <property type="project" value="InterPro"/>
</dbReference>
<keyword evidence="2" id="KW-0378">Hydrolase</keyword>
<name>A0A484IC29_9ARCH</name>
<dbReference type="EMBL" id="LR216287">
    <property type="protein sequence ID" value="VFJ12571.1"/>
    <property type="molecule type" value="Genomic_DNA"/>
</dbReference>
<dbReference type="Proteomes" id="UP000294299">
    <property type="component" value="Chromosome NFRAN"/>
</dbReference>
<evidence type="ECO:0000256" key="1">
    <source>
        <dbReference type="ARBA" id="ARBA00022723"/>
    </source>
</evidence>
<reference evidence="4 5" key="1">
    <citation type="submission" date="2019-02" db="EMBL/GenBank/DDBJ databases">
        <authorList>
            <person name="Lehtovirta-Morley E L."/>
        </authorList>
    </citation>
    <scope>NUCLEOTIDE SEQUENCE [LARGE SCALE GENOMIC DNA]</scope>
    <source>
        <strain evidence="4">NFRAN1</strain>
    </source>
</reference>
<evidence type="ECO:0000313" key="5">
    <source>
        <dbReference type="Proteomes" id="UP000294299"/>
    </source>
</evidence>
<keyword evidence="1" id="KW-0479">Metal-binding</keyword>
<evidence type="ECO:0000313" key="4">
    <source>
        <dbReference type="EMBL" id="VFJ12571.1"/>
    </source>
</evidence>
<feature type="domain" description="HD" evidence="3">
    <location>
        <begin position="21"/>
        <end position="167"/>
    </location>
</feature>
<evidence type="ECO:0000256" key="2">
    <source>
        <dbReference type="ARBA" id="ARBA00022801"/>
    </source>
</evidence>
<dbReference type="SUPFAM" id="SSF109604">
    <property type="entry name" value="HD-domain/PDEase-like"/>
    <property type="match status" value="1"/>
</dbReference>
<evidence type="ECO:0000259" key="3">
    <source>
        <dbReference type="Pfam" id="PF13023"/>
    </source>
</evidence>
<accession>A0A484IC29</accession>
<dbReference type="GO" id="GO:0005737">
    <property type="term" value="C:cytoplasm"/>
    <property type="evidence" value="ECO:0007669"/>
    <property type="project" value="TreeGrafter"/>
</dbReference>
<dbReference type="GeneID" id="39419819"/>
<keyword evidence="5" id="KW-1185">Reference proteome</keyword>
<dbReference type="Gene3D" id="1.10.3210.10">
    <property type="entry name" value="Hypothetical protein af1432"/>
    <property type="match status" value="1"/>
</dbReference>
<dbReference type="RefSeq" id="WP_172602015.1">
    <property type="nucleotide sequence ID" value="NZ_LR216287.1"/>
</dbReference>
<proteinExistence type="predicted"/>
<dbReference type="GO" id="GO:0046872">
    <property type="term" value="F:metal ion binding"/>
    <property type="evidence" value="ECO:0007669"/>
    <property type="project" value="UniProtKB-KW"/>
</dbReference>
<dbReference type="InterPro" id="IPR006674">
    <property type="entry name" value="HD_domain"/>
</dbReference>
<dbReference type="PANTHER" id="PTHR11845:SF13">
    <property type="entry name" value="5'-DEOXYNUCLEOTIDASE HDDC2"/>
    <property type="match status" value="1"/>
</dbReference>
<dbReference type="OrthoDB" id="46088at2157"/>
<dbReference type="KEGG" id="nfn:NFRAN_0250"/>